<dbReference type="EMBL" id="CADCXU010006247">
    <property type="protein sequence ID" value="CAA9997894.1"/>
    <property type="molecule type" value="Genomic_DNA"/>
</dbReference>
<protein>
    <submittedName>
        <fullName evidence="2">Uncharacterized protein</fullName>
    </submittedName>
</protein>
<reference evidence="2 3" key="1">
    <citation type="submission" date="2020-02" db="EMBL/GenBank/DDBJ databases">
        <authorList>
            <person name="Ferguson B K."/>
        </authorList>
    </citation>
    <scope>NUCLEOTIDE SEQUENCE [LARGE SCALE GENOMIC DNA]</scope>
</reference>
<evidence type="ECO:0000256" key="1">
    <source>
        <dbReference type="SAM" id="MobiDB-lite"/>
    </source>
</evidence>
<keyword evidence="3" id="KW-1185">Reference proteome</keyword>
<gene>
    <name evidence="2" type="ORF">NTEN_LOCUS4188</name>
</gene>
<name>A0A6H5G7Y4_9HEMI</name>
<organism evidence="2 3">
    <name type="scientific">Nesidiocoris tenuis</name>
    <dbReference type="NCBI Taxonomy" id="355587"/>
    <lineage>
        <taxon>Eukaryota</taxon>
        <taxon>Metazoa</taxon>
        <taxon>Ecdysozoa</taxon>
        <taxon>Arthropoda</taxon>
        <taxon>Hexapoda</taxon>
        <taxon>Insecta</taxon>
        <taxon>Pterygota</taxon>
        <taxon>Neoptera</taxon>
        <taxon>Paraneoptera</taxon>
        <taxon>Hemiptera</taxon>
        <taxon>Heteroptera</taxon>
        <taxon>Panheteroptera</taxon>
        <taxon>Cimicomorpha</taxon>
        <taxon>Miridae</taxon>
        <taxon>Dicyphina</taxon>
        <taxon>Nesidiocoris</taxon>
    </lineage>
</organism>
<dbReference type="AlphaFoldDB" id="A0A6H5G7Y4"/>
<dbReference type="OrthoDB" id="5919166at2759"/>
<dbReference type="Proteomes" id="UP000479000">
    <property type="component" value="Unassembled WGS sequence"/>
</dbReference>
<accession>A0A6H5G7Y4</accession>
<evidence type="ECO:0000313" key="2">
    <source>
        <dbReference type="EMBL" id="CAA9997894.1"/>
    </source>
</evidence>
<evidence type="ECO:0000313" key="3">
    <source>
        <dbReference type="Proteomes" id="UP000479000"/>
    </source>
</evidence>
<sequence length="88" mass="9793">MTTTTTASWTQTATTTVKMYLKKRRFFAGVNQWASGGGPQLKELPSVPKPNNGWEEPSPPVQRRNMPNYDDGTSLWGSQQHARPAMQG</sequence>
<feature type="region of interest" description="Disordered" evidence="1">
    <location>
        <begin position="36"/>
        <end position="88"/>
    </location>
</feature>
<proteinExistence type="predicted"/>